<feature type="region of interest" description="Disordered" evidence="1">
    <location>
        <begin position="118"/>
        <end position="154"/>
    </location>
</feature>
<dbReference type="PANTHER" id="PTHR37012">
    <property type="entry name" value="B-ZIP TRANSCRIPTION FACTOR (EUROFUNG)-RELATED"/>
    <property type="match status" value="1"/>
</dbReference>
<keyword evidence="3" id="KW-1185">Reference proteome</keyword>
<feature type="compositionally biased region" description="Polar residues" evidence="1">
    <location>
        <begin position="140"/>
        <end position="154"/>
    </location>
</feature>
<evidence type="ECO:0000313" key="2">
    <source>
        <dbReference type="EMBL" id="KAH6871765.1"/>
    </source>
</evidence>
<dbReference type="EMBL" id="JAGPYM010000050">
    <property type="protein sequence ID" value="KAH6871765.1"/>
    <property type="molecule type" value="Genomic_DNA"/>
</dbReference>
<evidence type="ECO:0008006" key="4">
    <source>
        <dbReference type="Google" id="ProtNLM"/>
    </source>
</evidence>
<reference evidence="2 3" key="1">
    <citation type="journal article" date="2021" name="Nat. Commun.">
        <title>Genetic determinants of endophytism in the Arabidopsis root mycobiome.</title>
        <authorList>
            <person name="Mesny F."/>
            <person name="Miyauchi S."/>
            <person name="Thiergart T."/>
            <person name="Pickel B."/>
            <person name="Atanasova L."/>
            <person name="Karlsson M."/>
            <person name="Huettel B."/>
            <person name="Barry K.W."/>
            <person name="Haridas S."/>
            <person name="Chen C."/>
            <person name="Bauer D."/>
            <person name="Andreopoulos W."/>
            <person name="Pangilinan J."/>
            <person name="LaButti K."/>
            <person name="Riley R."/>
            <person name="Lipzen A."/>
            <person name="Clum A."/>
            <person name="Drula E."/>
            <person name="Henrissat B."/>
            <person name="Kohler A."/>
            <person name="Grigoriev I.V."/>
            <person name="Martin F.M."/>
            <person name="Hacquard S."/>
        </authorList>
    </citation>
    <scope>NUCLEOTIDE SEQUENCE [LARGE SCALE GENOMIC DNA]</scope>
    <source>
        <strain evidence="2 3">MPI-CAGE-CH-0241</strain>
    </source>
</reference>
<evidence type="ECO:0000313" key="3">
    <source>
        <dbReference type="Proteomes" id="UP000777438"/>
    </source>
</evidence>
<organism evidence="2 3">
    <name type="scientific">Thelonectria olida</name>
    <dbReference type="NCBI Taxonomy" id="1576542"/>
    <lineage>
        <taxon>Eukaryota</taxon>
        <taxon>Fungi</taxon>
        <taxon>Dikarya</taxon>
        <taxon>Ascomycota</taxon>
        <taxon>Pezizomycotina</taxon>
        <taxon>Sordariomycetes</taxon>
        <taxon>Hypocreomycetidae</taxon>
        <taxon>Hypocreales</taxon>
        <taxon>Nectriaceae</taxon>
        <taxon>Thelonectria</taxon>
    </lineage>
</organism>
<name>A0A9P8VR36_9HYPO</name>
<sequence>MTSMAPATSPDCAKGAGSSHASSTNSRQQRKREIDRRAQRMARERTKTRIADLEKLVDELQNQDTSGQVKALSESLQTMSRERDAAIALAKNLEGSIKEFFATRNILDSATSENAYEMPSLSKTVSRPDGNLKKGPTGKTIDSSCPVSPPGTSDNDTISYMQTSTIEDMNIFHDLSVLDLPADLMEDTTEVISRVLHDNSQETALPYAYPEDDAIYPASIAGCGCDTSKSPLEQPQKLNLWRFANEVLTRPNPLEHDATYGLDTTWQQDVPVRALVKGWSIVEREVGRLSPLWSKLRMIDETLFHGCGKVERLAILKTMHTLLLYHSEQTLERRATVPAWYLERPSQTISHSYAIDFFAWPGIRERFIFHQHQYCGNIFWQVFASSLRLLWPFEFRDTYTINIETGQYTISDAFEQRINDINAWTMTQDIFDRWPEFYSDIPAYPHLNKQISYKPPVRFQTLTQSAEHQDQDTQKALEGLDVIQ</sequence>
<dbReference type="AlphaFoldDB" id="A0A9P8VR36"/>
<gene>
    <name evidence="2" type="ORF">B0T10DRAFT_590501</name>
</gene>
<feature type="compositionally biased region" description="Basic and acidic residues" evidence="1">
    <location>
        <begin position="31"/>
        <end position="47"/>
    </location>
</feature>
<dbReference type="CDD" id="cd14688">
    <property type="entry name" value="bZIP_YAP"/>
    <property type="match status" value="1"/>
</dbReference>
<dbReference type="Proteomes" id="UP000777438">
    <property type="component" value="Unassembled WGS sequence"/>
</dbReference>
<proteinExistence type="predicted"/>
<dbReference type="Pfam" id="PF11905">
    <property type="entry name" value="DUF3425"/>
    <property type="match status" value="1"/>
</dbReference>
<dbReference type="OrthoDB" id="5086080at2759"/>
<dbReference type="InterPro" id="IPR021833">
    <property type="entry name" value="DUF3425"/>
</dbReference>
<feature type="region of interest" description="Disordered" evidence="1">
    <location>
        <begin position="1"/>
        <end position="47"/>
    </location>
</feature>
<dbReference type="PANTHER" id="PTHR37012:SF7">
    <property type="entry name" value="B-ZIP TRANSCRIPTION FACTOR (EUROFUNG)-RELATED"/>
    <property type="match status" value="1"/>
</dbReference>
<comment type="caution">
    <text evidence="2">The sequence shown here is derived from an EMBL/GenBank/DDBJ whole genome shotgun (WGS) entry which is preliminary data.</text>
</comment>
<accession>A0A9P8VR36</accession>
<protein>
    <recommendedName>
        <fullName evidence="4">BZIP transcription factor</fullName>
    </recommendedName>
</protein>
<evidence type="ECO:0000256" key="1">
    <source>
        <dbReference type="SAM" id="MobiDB-lite"/>
    </source>
</evidence>